<dbReference type="AlphaFoldDB" id="A0A0F7SF46"/>
<accession>A0A0F7SF46</accession>
<dbReference type="GO" id="GO:0005739">
    <property type="term" value="C:mitochondrion"/>
    <property type="evidence" value="ECO:0007669"/>
    <property type="project" value="TreeGrafter"/>
</dbReference>
<dbReference type="GO" id="GO:0016020">
    <property type="term" value="C:membrane"/>
    <property type="evidence" value="ECO:0007669"/>
    <property type="project" value="UniProtKB-SubCell"/>
</dbReference>
<comment type="subcellular location">
    <subcellularLocation>
        <location evidence="1">Membrane</location>
        <topology evidence="1">Multi-pass membrane protein</topology>
    </subcellularLocation>
</comment>
<dbReference type="PANTHER" id="PTHR11266">
    <property type="entry name" value="PEROXISOMAL MEMBRANE PROTEIN 2, PXMP2 MPV17"/>
    <property type="match status" value="1"/>
</dbReference>
<keyword evidence="4" id="KW-1133">Transmembrane helix</keyword>
<evidence type="ECO:0000256" key="5">
    <source>
        <dbReference type="ARBA" id="ARBA00023136"/>
    </source>
</evidence>
<organism evidence="7">
    <name type="scientific">Phaffia rhodozyma</name>
    <name type="common">Yeast</name>
    <name type="synonym">Xanthophyllomyces dendrorhous</name>
    <dbReference type="NCBI Taxonomy" id="264483"/>
    <lineage>
        <taxon>Eukaryota</taxon>
        <taxon>Fungi</taxon>
        <taxon>Dikarya</taxon>
        <taxon>Basidiomycota</taxon>
        <taxon>Agaricomycotina</taxon>
        <taxon>Tremellomycetes</taxon>
        <taxon>Cystofilobasidiales</taxon>
        <taxon>Mrakiaceae</taxon>
        <taxon>Phaffia</taxon>
    </lineage>
</organism>
<proteinExistence type="inferred from homology"/>
<evidence type="ECO:0000256" key="6">
    <source>
        <dbReference type="RuleBase" id="RU363053"/>
    </source>
</evidence>
<dbReference type="EMBL" id="LN483167">
    <property type="protein sequence ID" value="CDZ97346.1"/>
    <property type="molecule type" value="Genomic_DNA"/>
</dbReference>
<evidence type="ECO:0000256" key="3">
    <source>
        <dbReference type="ARBA" id="ARBA00022692"/>
    </source>
</evidence>
<dbReference type="Pfam" id="PF04117">
    <property type="entry name" value="Mpv17_PMP22"/>
    <property type="match status" value="1"/>
</dbReference>
<evidence type="ECO:0000256" key="1">
    <source>
        <dbReference type="ARBA" id="ARBA00004141"/>
    </source>
</evidence>
<evidence type="ECO:0000313" key="7">
    <source>
        <dbReference type="EMBL" id="CDZ97346.1"/>
    </source>
</evidence>
<reference evidence="7" key="1">
    <citation type="submission" date="2014-08" db="EMBL/GenBank/DDBJ databases">
        <authorList>
            <person name="Sharma Rahul"/>
            <person name="Thines Marco"/>
        </authorList>
    </citation>
    <scope>NUCLEOTIDE SEQUENCE</scope>
</reference>
<evidence type="ECO:0000256" key="4">
    <source>
        <dbReference type="ARBA" id="ARBA00022989"/>
    </source>
</evidence>
<protein>
    <submittedName>
        <fullName evidence="7">Peroxisomal membrane protein MPV17 and related proteins</fullName>
    </submittedName>
</protein>
<name>A0A0F7SF46_PHARH</name>
<evidence type="ECO:0000256" key="2">
    <source>
        <dbReference type="ARBA" id="ARBA00006824"/>
    </source>
</evidence>
<sequence>MIQLLYSFARFYNDSFRRSPGTTLALTNGALTGFADAVAQTTQIKFLHTGTHETRPIYDPWRTLRFLAFGVAIGPLIGKWNVILEKNFPLRPATAKSILTPSNSGAKAAGSIDPKPKVSLAALGKRVFADQIVMAPIGLVLFIGTMGALEGKSIDEIGNKYKEMFGPAIVANWSVWPAIQLINFRYMPLAYRVPFQSSCGVLWNLYISILNSKTDKLAIAEAEKNALSLI</sequence>
<comment type="similarity">
    <text evidence="2 6">Belongs to the peroxisomal membrane protein PXMP2/4 family.</text>
</comment>
<dbReference type="InterPro" id="IPR007248">
    <property type="entry name" value="Mpv17_PMP22"/>
</dbReference>
<dbReference type="PANTHER" id="PTHR11266:SF50">
    <property type="entry name" value="VACUOLAR MEMBRANE PROTEIN YOR292C"/>
    <property type="match status" value="1"/>
</dbReference>
<keyword evidence="3" id="KW-0812">Transmembrane</keyword>
<keyword evidence="5" id="KW-0472">Membrane</keyword>